<dbReference type="SUPFAM" id="SSF54447">
    <property type="entry name" value="ssDNA-binding transcriptional regulator domain"/>
    <property type="match status" value="1"/>
</dbReference>
<proteinExistence type="predicted"/>
<sequence>MDKVRQDISQHFVKFSFSALNLFAVVTCSCGIIVIVKYETMSSYFPEPNKKRKCESLNNTAKKLCFNEKLDTCIIPSNANELTMEKLPKHMIHLGGLVFISVNCFQKQTRVHIRLYAKDDTGVLHPTKDGVFLKPEVWSAFHSQLCCFRCRENFESAIIVKRDICLFNLSDKESECVSIQRLFQRKDLSFQFVPERVLLNGENLGKLRDSYELVFECVKNKLLTYTLCEYIAPEVDRLPENELSLNYDADNPFGLYELTDSLCRCITKYIADNISLYLKLDCDVCQNDYCVPKIHECINVKKKDSFEIYFERALYNINWHAFAVEFVNLNKNNPHIKHFSNEIFDFMEVEKVFKKVEDMYVNDYTLDLLSFDF</sequence>
<reference evidence="3" key="1">
    <citation type="submission" date="2020-08" db="EMBL/GenBank/DDBJ databases">
        <title>Multicomponent nature underlies the extraordinary mechanical properties of spider dragline silk.</title>
        <authorList>
            <person name="Kono N."/>
            <person name="Nakamura H."/>
            <person name="Mori M."/>
            <person name="Yoshida Y."/>
            <person name="Ohtoshi R."/>
            <person name="Malay A.D."/>
            <person name="Moran D.A.P."/>
            <person name="Tomita M."/>
            <person name="Numata K."/>
            <person name="Arakawa K."/>
        </authorList>
    </citation>
    <scope>NUCLEOTIDE SEQUENCE</scope>
</reference>
<organism evidence="3 4">
    <name type="scientific">Nephila pilipes</name>
    <name type="common">Giant wood spider</name>
    <name type="synonym">Nephila maculata</name>
    <dbReference type="NCBI Taxonomy" id="299642"/>
    <lineage>
        <taxon>Eukaryota</taxon>
        <taxon>Metazoa</taxon>
        <taxon>Ecdysozoa</taxon>
        <taxon>Arthropoda</taxon>
        <taxon>Chelicerata</taxon>
        <taxon>Arachnida</taxon>
        <taxon>Araneae</taxon>
        <taxon>Araneomorphae</taxon>
        <taxon>Entelegynae</taxon>
        <taxon>Araneoidea</taxon>
        <taxon>Nephilidae</taxon>
        <taxon>Nephila</taxon>
    </lineage>
</organism>
<protein>
    <submittedName>
        <fullName evidence="3">PC4 domain-containing protein</fullName>
    </submittedName>
</protein>
<dbReference type="OrthoDB" id="6411667at2759"/>
<dbReference type="GO" id="GO:0003677">
    <property type="term" value="F:DNA binding"/>
    <property type="evidence" value="ECO:0007669"/>
    <property type="project" value="InterPro"/>
</dbReference>
<dbReference type="Proteomes" id="UP000887013">
    <property type="component" value="Unassembled WGS sequence"/>
</dbReference>
<dbReference type="AlphaFoldDB" id="A0A8X6NHE1"/>
<dbReference type="InterPro" id="IPR009044">
    <property type="entry name" value="ssDNA-bd_transcriptional_reg"/>
</dbReference>
<dbReference type="EMBL" id="BMAW01009316">
    <property type="protein sequence ID" value="GFT13243.1"/>
    <property type="molecule type" value="Genomic_DNA"/>
</dbReference>
<dbReference type="InterPro" id="IPR003173">
    <property type="entry name" value="PC4_C"/>
</dbReference>
<name>A0A8X6NHE1_NEPPI</name>
<keyword evidence="4" id="KW-1185">Reference proteome</keyword>
<feature type="domain" description="Transcriptional coactivator p15 (PC4) C-terminal" evidence="2">
    <location>
        <begin position="94"/>
        <end position="141"/>
    </location>
</feature>
<dbReference type="Gene3D" id="2.30.31.10">
    <property type="entry name" value="Transcriptional Coactivator Pc4, Chain A"/>
    <property type="match status" value="1"/>
</dbReference>
<comment type="caution">
    <text evidence="3">The sequence shown here is derived from an EMBL/GenBank/DDBJ whole genome shotgun (WGS) entry which is preliminary data.</text>
</comment>
<keyword evidence="1" id="KW-0472">Membrane</keyword>
<dbReference type="Pfam" id="PF02229">
    <property type="entry name" value="PC4"/>
    <property type="match status" value="1"/>
</dbReference>
<dbReference type="PROSITE" id="PS51257">
    <property type="entry name" value="PROKAR_LIPOPROTEIN"/>
    <property type="match status" value="1"/>
</dbReference>
<keyword evidence="1" id="KW-1133">Transmembrane helix</keyword>
<accession>A0A8X6NHE1</accession>
<feature type="transmembrane region" description="Helical" evidence="1">
    <location>
        <begin position="12"/>
        <end position="36"/>
    </location>
</feature>
<evidence type="ECO:0000313" key="3">
    <source>
        <dbReference type="EMBL" id="GFT13243.1"/>
    </source>
</evidence>
<evidence type="ECO:0000256" key="1">
    <source>
        <dbReference type="SAM" id="Phobius"/>
    </source>
</evidence>
<evidence type="ECO:0000313" key="4">
    <source>
        <dbReference type="Proteomes" id="UP000887013"/>
    </source>
</evidence>
<evidence type="ECO:0000259" key="2">
    <source>
        <dbReference type="Pfam" id="PF02229"/>
    </source>
</evidence>
<dbReference type="GO" id="GO:0006355">
    <property type="term" value="P:regulation of DNA-templated transcription"/>
    <property type="evidence" value="ECO:0007669"/>
    <property type="project" value="InterPro"/>
</dbReference>
<keyword evidence="1" id="KW-0812">Transmembrane</keyword>
<gene>
    <name evidence="3" type="primary">AVEN_80507_1</name>
    <name evidence="3" type="ORF">NPIL_127511</name>
</gene>